<dbReference type="EMBL" id="UINC01002757">
    <property type="protein sequence ID" value="SUZ99988.1"/>
    <property type="molecule type" value="Genomic_DNA"/>
</dbReference>
<accession>A0A381S9L4</accession>
<dbReference type="AlphaFoldDB" id="A0A381S9L4"/>
<protein>
    <recommendedName>
        <fullName evidence="2">Metallo-beta-lactamase domain-containing protein</fullName>
    </recommendedName>
</protein>
<dbReference type="Gene3D" id="3.60.15.10">
    <property type="entry name" value="Ribonuclease Z/Hydroxyacylglutathione hydrolase-like"/>
    <property type="match status" value="1"/>
</dbReference>
<dbReference type="CDD" id="cd16282">
    <property type="entry name" value="metallo-hydrolase-like_MBL-fold"/>
    <property type="match status" value="1"/>
</dbReference>
<reference evidence="3" key="1">
    <citation type="submission" date="2018-05" db="EMBL/GenBank/DDBJ databases">
        <authorList>
            <person name="Lanie J.A."/>
            <person name="Ng W.-L."/>
            <person name="Kazmierczak K.M."/>
            <person name="Andrzejewski T.M."/>
            <person name="Davidsen T.M."/>
            <person name="Wayne K.J."/>
            <person name="Tettelin H."/>
            <person name="Glass J.I."/>
            <person name="Rusch D."/>
            <person name="Podicherti R."/>
            <person name="Tsui H.-C.T."/>
            <person name="Winkler M.E."/>
        </authorList>
    </citation>
    <scope>NUCLEOTIDE SEQUENCE</scope>
</reference>
<dbReference type="Pfam" id="PF00753">
    <property type="entry name" value="Lactamase_B"/>
    <property type="match status" value="1"/>
</dbReference>
<dbReference type="PANTHER" id="PTHR42951">
    <property type="entry name" value="METALLO-BETA-LACTAMASE DOMAIN-CONTAINING"/>
    <property type="match status" value="1"/>
</dbReference>
<evidence type="ECO:0000313" key="3">
    <source>
        <dbReference type="EMBL" id="SUZ99988.1"/>
    </source>
</evidence>
<evidence type="ECO:0000259" key="2">
    <source>
        <dbReference type="SMART" id="SM00849"/>
    </source>
</evidence>
<sequence>MMLGALIFVGVWSMAAVSGQQGEMNVEVERLEDNLFVLRGGGGNSAAFVTTDGVVLVDTKLAGWGQPLIDAIGELTSNPVTTIINTHAHFDHVDGSVEFPASVEFVAHENTQRLMRENNPVRGLGRPARPSPFQGDNGVGIPERVFSDTLTLGNGADRVELHYFGRAHTGGDAWVVFPALRVMHAGDAFPGKMVPIMDANNGGSGVDYPDTLRKASQGVTGIDRIITGHSTVMTPADLSEFADFVGAFRDDVRRAKRGGISAAAFVSSWEVPSRFAGYNKGPAERMTVYVQDIYDALP</sequence>
<dbReference type="SMART" id="SM00849">
    <property type="entry name" value="Lactamase_B"/>
    <property type="match status" value="1"/>
</dbReference>
<dbReference type="InterPro" id="IPR036866">
    <property type="entry name" value="RibonucZ/Hydroxyglut_hydro"/>
</dbReference>
<dbReference type="InterPro" id="IPR050855">
    <property type="entry name" value="NDM-1-like"/>
</dbReference>
<name>A0A381S9L4_9ZZZZ</name>
<gene>
    <name evidence="3" type="ORF">METZ01_LOCUS52842</name>
</gene>
<proteinExistence type="predicted"/>
<organism evidence="3">
    <name type="scientific">marine metagenome</name>
    <dbReference type="NCBI Taxonomy" id="408172"/>
    <lineage>
        <taxon>unclassified sequences</taxon>
        <taxon>metagenomes</taxon>
        <taxon>ecological metagenomes</taxon>
    </lineage>
</organism>
<evidence type="ECO:0000256" key="1">
    <source>
        <dbReference type="SAM" id="MobiDB-lite"/>
    </source>
</evidence>
<feature type="domain" description="Metallo-beta-lactamase" evidence="2">
    <location>
        <begin position="42"/>
        <end position="229"/>
    </location>
</feature>
<dbReference type="SUPFAM" id="SSF56281">
    <property type="entry name" value="Metallo-hydrolase/oxidoreductase"/>
    <property type="match status" value="1"/>
</dbReference>
<dbReference type="PANTHER" id="PTHR42951:SF4">
    <property type="entry name" value="ACYL-COENZYME A THIOESTERASE MBLAC2"/>
    <property type="match status" value="1"/>
</dbReference>
<feature type="region of interest" description="Disordered" evidence="1">
    <location>
        <begin position="120"/>
        <end position="140"/>
    </location>
</feature>
<dbReference type="InterPro" id="IPR001279">
    <property type="entry name" value="Metallo-B-lactamas"/>
</dbReference>